<dbReference type="EMBL" id="GL450040">
    <property type="protein sequence ID" value="EFN81589.1"/>
    <property type="molecule type" value="Genomic_DNA"/>
</dbReference>
<keyword evidence="3" id="KW-1185">Reference proteome</keyword>
<evidence type="ECO:0000313" key="2">
    <source>
        <dbReference type="EMBL" id="EFN81589.1"/>
    </source>
</evidence>
<protein>
    <submittedName>
        <fullName evidence="2">Uncharacterized protein</fullName>
    </submittedName>
</protein>
<proteinExistence type="predicted"/>
<accession>E2BRU0</accession>
<feature type="region of interest" description="Disordered" evidence="1">
    <location>
        <begin position="34"/>
        <end position="105"/>
    </location>
</feature>
<dbReference type="InParanoid" id="E2BRU0"/>
<dbReference type="Proteomes" id="UP000008237">
    <property type="component" value="Unassembled WGS sequence"/>
</dbReference>
<gene>
    <name evidence="2" type="ORF">EAI_00537</name>
</gene>
<organism evidence="3">
    <name type="scientific">Harpegnathos saltator</name>
    <name type="common">Jerdon's jumping ant</name>
    <dbReference type="NCBI Taxonomy" id="610380"/>
    <lineage>
        <taxon>Eukaryota</taxon>
        <taxon>Metazoa</taxon>
        <taxon>Ecdysozoa</taxon>
        <taxon>Arthropoda</taxon>
        <taxon>Hexapoda</taxon>
        <taxon>Insecta</taxon>
        <taxon>Pterygota</taxon>
        <taxon>Neoptera</taxon>
        <taxon>Endopterygota</taxon>
        <taxon>Hymenoptera</taxon>
        <taxon>Apocrita</taxon>
        <taxon>Aculeata</taxon>
        <taxon>Formicoidea</taxon>
        <taxon>Formicidae</taxon>
        <taxon>Ponerinae</taxon>
        <taxon>Ponerini</taxon>
        <taxon>Harpegnathos</taxon>
    </lineage>
</organism>
<evidence type="ECO:0000256" key="1">
    <source>
        <dbReference type="SAM" id="MobiDB-lite"/>
    </source>
</evidence>
<name>E2BRU0_HARSA</name>
<dbReference type="AlphaFoldDB" id="E2BRU0"/>
<reference evidence="2 3" key="1">
    <citation type="journal article" date="2010" name="Science">
        <title>Genomic comparison of the ants Camponotus floridanus and Harpegnathos saltator.</title>
        <authorList>
            <person name="Bonasio R."/>
            <person name="Zhang G."/>
            <person name="Ye C."/>
            <person name="Mutti N.S."/>
            <person name="Fang X."/>
            <person name="Qin N."/>
            <person name="Donahue G."/>
            <person name="Yang P."/>
            <person name="Li Q."/>
            <person name="Li C."/>
            <person name="Zhang P."/>
            <person name="Huang Z."/>
            <person name="Berger S.L."/>
            <person name="Reinberg D."/>
            <person name="Wang J."/>
            <person name="Liebig J."/>
        </authorList>
    </citation>
    <scope>NUCLEOTIDE SEQUENCE [LARGE SCALE GENOMIC DNA]</scope>
    <source>
        <strain evidence="2 3">R22 G/1</strain>
    </source>
</reference>
<evidence type="ECO:0000313" key="3">
    <source>
        <dbReference type="Proteomes" id="UP000008237"/>
    </source>
</evidence>
<sequence>MPRLGDEWQVRDLSLVVPHPGHLANPGDTLALPRVMRGLYPGSTPTSRRTRGTKMRSPQIKKPNFSEFSDSEPRKDGCSNPPQGSPPASAGDFLEEERGDNDERR</sequence>
<feature type="compositionally biased region" description="Acidic residues" evidence="1">
    <location>
        <begin position="93"/>
        <end position="105"/>
    </location>
</feature>